<reference evidence="1" key="1">
    <citation type="journal article" date="2021" name="Proc. Natl. Acad. Sci. U.S.A.">
        <title>A Catalog of Tens of Thousands of Viruses from Human Metagenomes Reveals Hidden Associations with Chronic Diseases.</title>
        <authorList>
            <person name="Tisza M.J."/>
            <person name="Buck C.B."/>
        </authorList>
    </citation>
    <scope>NUCLEOTIDE SEQUENCE</scope>
    <source>
        <strain evidence="1">Ctsf32</strain>
    </source>
</reference>
<name>A0A8S5LNE3_9CAUD</name>
<proteinExistence type="predicted"/>
<organism evidence="1">
    <name type="scientific">Siphoviridae sp. ctsf32</name>
    <dbReference type="NCBI Taxonomy" id="2827594"/>
    <lineage>
        <taxon>Viruses</taxon>
        <taxon>Duplodnaviria</taxon>
        <taxon>Heunggongvirae</taxon>
        <taxon>Uroviricota</taxon>
        <taxon>Caudoviricetes</taxon>
    </lineage>
</organism>
<sequence length="41" mass="4608">MLSILLLIVLMAIVENELISYLCLVIIGVRCVSWIAKHVPK</sequence>
<accession>A0A8S5LNE3</accession>
<protein>
    <submittedName>
        <fullName evidence="1">Uncharacterized protein</fullName>
    </submittedName>
</protein>
<evidence type="ECO:0000313" key="1">
    <source>
        <dbReference type="EMBL" id="DAD71466.1"/>
    </source>
</evidence>
<dbReference type="EMBL" id="BK015882">
    <property type="protein sequence ID" value="DAD71466.1"/>
    <property type="molecule type" value="Genomic_DNA"/>
</dbReference>